<dbReference type="InterPro" id="IPR053053">
    <property type="entry name" value="WD_repeat_protein"/>
</dbReference>
<feature type="repeat" description="WD" evidence="1">
    <location>
        <begin position="120"/>
        <end position="161"/>
    </location>
</feature>
<gene>
    <name evidence="3" type="ORF">BSL78_14707</name>
</gene>
<dbReference type="SMART" id="SM00320">
    <property type="entry name" value="WD40"/>
    <property type="match status" value="4"/>
</dbReference>
<comment type="caution">
    <text evidence="3">The sequence shown here is derived from an EMBL/GenBank/DDBJ whole genome shotgun (WGS) entry which is preliminary data.</text>
</comment>
<dbReference type="InterPro" id="IPR001680">
    <property type="entry name" value="WD40_rpt"/>
</dbReference>
<evidence type="ECO:0000313" key="4">
    <source>
        <dbReference type="Proteomes" id="UP000230750"/>
    </source>
</evidence>
<evidence type="ECO:0000256" key="1">
    <source>
        <dbReference type="PROSITE-ProRule" id="PRU00221"/>
    </source>
</evidence>
<dbReference type="PANTHER" id="PTHR44566:SF1">
    <property type="entry name" value="WD REPEAT-CONTAINING PROTEIN 25"/>
    <property type="match status" value="1"/>
</dbReference>
<dbReference type="AlphaFoldDB" id="A0A2G8KKD3"/>
<evidence type="ECO:0000256" key="2">
    <source>
        <dbReference type="SAM" id="MobiDB-lite"/>
    </source>
</evidence>
<dbReference type="InterPro" id="IPR015943">
    <property type="entry name" value="WD40/YVTN_repeat-like_dom_sf"/>
</dbReference>
<dbReference type="PANTHER" id="PTHR44566">
    <property type="entry name" value="TRANSDUCIN/WD40 REPEAT-LIKE SUPERFAMILY PROTEIN"/>
    <property type="match status" value="1"/>
</dbReference>
<dbReference type="PROSITE" id="PS50294">
    <property type="entry name" value="WD_REPEATS_REGION"/>
    <property type="match status" value="1"/>
</dbReference>
<name>A0A2G8KKD3_STIJA</name>
<feature type="repeat" description="WD" evidence="1">
    <location>
        <begin position="75"/>
        <end position="109"/>
    </location>
</feature>
<accession>A0A2G8KKD3</accession>
<dbReference type="PROSITE" id="PS50082">
    <property type="entry name" value="WD_REPEATS_2"/>
    <property type="match status" value="2"/>
</dbReference>
<protein>
    <submittedName>
        <fullName evidence="3">Putative WD repeat-containing protein 25-like</fullName>
    </submittedName>
</protein>
<keyword evidence="4" id="KW-1185">Reference proteome</keyword>
<feature type="compositionally biased region" description="Polar residues" evidence="2">
    <location>
        <begin position="26"/>
        <end position="42"/>
    </location>
</feature>
<dbReference type="Pfam" id="PF00400">
    <property type="entry name" value="WD40"/>
    <property type="match status" value="3"/>
</dbReference>
<dbReference type="Proteomes" id="UP000230750">
    <property type="component" value="Unassembled WGS sequence"/>
</dbReference>
<proteinExistence type="predicted"/>
<organism evidence="3 4">
    <name type="scientific">Stichopus japonicus</name>
    <name type="common">Sea cucumber</name>
    <dbReference type="NCBI Taxonomy" id="307972"/>
    <lineage>
        <taxon>Eukaryota</taxon>
        <taxon>Metazoa</taxon>
        <taxon>Echinodermata</taxon>
        <taxon>Eleutherozoa</taxon>
        <taxon>Echinozoa</taxon>
        <taxon>Holothuroidea</taxon>
        <taxon>Aspidochirotacea</taxon>
        <taxon>Aspidochirotida</taxon>
        <taxon>Stichopodidae</taxon>
        <taxon>Apostichopus</taxon>
    </lineage>
</organism>
<dbReference type="Gene3D" id="2.130.10.10">
    <property type="entry name" value="YVTN repeat-like/Quinoprotein amine dehydrogenase"/>
    <property type="match status" value="1"/>
</dbReference>
<dbReference type="SUPFAM" id="SSF50978">
    <property type="entry name" value="WD40 repeat-like"/>
    <property type="match status" value="1"/>
</dbReference>
<sequence length="309" mass="34720">MKRQETSTQGENDGLLPYIPKRKRQQGSNGSKPLNSPGLSSEPGSKIFTLNPSLVCHIGGKVTCKLPRQQNRGDYHGHQKAVTSVEWNVPHYSHLLLTSSLDKEVKIWDCFTKKQCVRTLNCHQASVKSAIWTEDGQNILSGGFDKLVKLTDAQYNRTYQEFELPSFVTCLKMCPSDSQLFLAGTDDSGIYCWDMRIGEIIYRYKGNFGQILALEILPGREEFLASCDFVCRNSGDRNIMVFDLRSTALLSNQIYHEKYTCPSLRGHPDGSVFVAQSNANYAAMFSTKSHRSDSTSSRGLKDIRLKVTK</sequence>
<dbReference type="InterPro" id="IPR036322">
    <property type="entry name" value="WD40_repeat_dom_sf"/>
</dbReference>
<dbReference type="OrthoDB" id="256303at2759"/>
<evidence type="ECO:0000313" key="3">
    <source>
        <dbReference type="EMBL" id="PIK48459.1"/>
    </source>
</evidence>
<keyword evidence="1" id="KW-0853">WD repeat</keyword>
<dbReference type="STRING" id="307972.A0A2G8KKD3"/>
<reference evidence="3 4" key="1">
    <citation type="journal article" date="2017" name="PLoS Biol.">
        <title>The sea cucumber genome provides insights into morphological evolution and visceral regeneration.</title>
        <authorList>
            <person name="Zhang X."/>
            <person name="Sun L."/>
            <person name="Yuan J."/>
            <person name="Sun Y."/>
            <person name="Gao Y."/>
            <person name="Zhang L."/>
            <person name="Li S."/>
            <person name="Dai H."/>
            <person name="Hamel J.F."/>
            <person name="Liu C."/>
            <person name="Yu Y."/>
            <person name="Liu S."/>
            <person name="Lin W."/>
            <person name="Guo K."/>
            <person name="Jin S."/>
            <person name="Xu P."/>
            <person name="Storey K.B."/>
            <person name="Huan P."/>
            <person name="Zhang T."/>
            <person name="Zhou Y."/>
            <person name="Zhang J."/>
            <person name="Lin C."/>
            <person name="Li X."/>
            <person name="Xing L."/>
            <person name="Huo D."/>
            <person name="Sun M."/>
            <person name="Wang L."/>
            <person name="Mercier A."/>
            <person name="Li F."/>
            <person name="Yang H."/>
            <person name="Xiang J."/>
        </authorList>
    </citation>
    <scope>NUCLEOTIDE SEQUENCE [LARGE SCALE GENOMIC DNA]</scope>
    <source>
        <strain evidence="3">Shaxun</strain>
        <tissue evidence="3">Muscle</tissue>
    </source>
</reference>
<feature type="region of interest" description="Disordered" evidence="2">
    <location>
        <begin position="1"/>
        <end position="42"/>
    </location>
</feature>
<dbReference type="EMBL" id="MRZV01000522">
    <property type="protein sequence ID" value="PIK48459.1"/>
    <property type="molecule type" value="Genomic_DNA"/>
</dbReference>
<feature type="compositionally biased region" description="Polar residues" evidence="2">
    <location>
        <begin position="1"/>
        <end position="11"/>
    </location>
</feature>